<gene>
    <name evidence="1" type="ORF">FZC84_21505</name>
</gene>
<proteinExistence type="predicted"/>
<organism evidence="1 2">
    <name type="scientific">Rossellomorea vietnamensis</name>
    <dbReference type="NCBI Taxonomy" id="218284"/>
    <lineage>
        <taxon>Bacteria</taxon>
        <taxon>Bacillati</taxon>
        <taxon>Bacillota</taxon>
        <taxon>Bacilli</taxon>
        <taxon>Bacillales</taxon>
        <taxon>Bacillaceae</taxon>
        <taxon>Rossellomorea</taxon>
    </lineage>
</organism>
<evidence type="ECO:0000313" key="1">
    <source>
        <dbReference type="EMBL" id="TYR95535.1"/>
    </source>
</evidence>
<reference evidence="1 2" key="1">
    <citation type="submission" date="2019-08" db="EMBL/GenBank/DDBJ databases">
        <title>Bacillus genomes from the desert of Cuatro Cienegas, Coahuila.</title>
        <authorList>
            <person name="Olmedo-Alvarez G."/>
        </authorList>
    </citation>
    <scope>NUCLEOTIDE SEQUENCE [LARGE SCALE GENOMIC DNA]</scope>
    <source>
        <strain evidence="1 2">CH128b_4D</strain>
    </source>
</reference>
<dbReference type="RefSeq" id="WP_148955234.1">
    <property type="nucleotide sequence ID" value="NZ_VTEG01000029.1"/>
</dbReference>
<evidence type="ECO:0000313" key="2">
    <source>
        <dbReference type="Proteomes" id="UP000325182"/>
    </source>
</evidence>
<name>A0A5D4M320_9BACI</name>
<sequence>MIIEEGKTSPAALIVDNIDYDKDPGFIFLMLAHATEIKHRKFVKKIIHSEDTFFKNKVSSHDEYLGTASSLITELRDTENHPVENLANIKYLLDSLFLLITQKGSLKYEYRRDYLHRSENICKNLGISKSTLSRYVKLGLEVTDATSHYRYPAHVTYYWHNALWASRIQALYQAFKLRNRTTIDIIKELQEENKKYETNHGDKSFYDVYANIENPDELEEPDEYYDWKDIIEELEELQNENKSE</sequence>
<dbReference type="EMBL" id="VTEG01000029">
    <property type="protein sequence ID" value="TYR95535.1"/>
    <property type="molecule type" value="Genomic_DNA"/>
</dbReference>
<protein>
    <submittedName>
        <fullName evidence="1">Uncharacterized protein</fullName>
    </submittedName>
</protein>
<dbReference type="AlphaFoldDB" id="A0A5D4M320"/>
<comment type="caution">
    <text evidence="1">The sequence shown here is derived from an EMBL/GenBank/DDBJ whole genome shotgun (WGS) entry which is preliminary data.</text>
</comment>
<accession>A0A5D4M320</accession>
<dbReference type="Proteomes" id="UP000325182">
    <property type="component" value="Unassembled WGS sequence"/>
</dbReference>